<evidence type="ECO:0000313" key="3">
    <source>
        <dbReference type="EMBL" id="QJP90877.1"/>
    </source>
</evidence>
<sequence length="25" mass="3017">MENVMSWFNIDFEIKSDNNIDKTLL</sequence>
<dbReference type="EMBL" id="CP052842">
    <property type="protein sequence ID" value="QJP90873.1"/>
    <property type="molecule type" value="Genomic_DNA"/>
</dbReference>
<dbReference type="EMBL" id="CP052842">
    <property type="protein sequence ID" value="QJP90861.1"/>
    <property type="molecule type" value="Genomic_DNA"/>
</dbReference>
<accession>A0A6M4JRJ1</accession>
<proteinExistence type="predicted"/>
<dbReference type="EMBL" id="CP052842">
    <property type="protein sequence ID" value="QJP90877.1"/>
    <property type="molecule type" value="Genomic_DNA"/>
</dbReference>
<reference evidence="2" key="1">
    <citation type="submission" date="2020-04" db="EMBL/GenBank/DDBJ databases">
        <title>Phage recombination drives evolution of spore-forming Bacilli.</title>
        <authorList>
            <person name="Dragos A."/>
            <person name="Kovacs A.T."/>
        </authorList>
    </citation>
    <scope>NUCLEOTIDE SEQUENCE</scope>
    <source>
        <strain evidence="2">168</strain>
    </source>
</reference>
<name>A0A6M4JRJ1_BACSU</name>
<dbReference type="KEGG" id="bsu:BSU19900"/>
<dbReference type="AlphaFoldDB" id="A0A6M4JRJ1"/>
<gene>
    <name evidence="1" type="ORF">HIR78_10785</name>
    <name evidence="2" type="ORF">HIR78_11685</name>
    <name evidence="3" type="ORF">HIR78_12120</name>
</gene>
<evidence type="ECO:0000313" key="2">
    <source>
        <dbReference type="EMBL" id="QJP90873.1"/>
    </source>
</evidence>
<protein>
    <submittedName>
        <fullName evidence="2">Uncharacterized protein</fullName>
    </submittedName>
</protein>
<dbReference type="RefSeq" id="WP_010886536.1">
    <property type="nucleotide sequence ID" value="NC_000964.3"/>
</dbReference>
<evidence type="ECO:0000313" key="1">
    <source>
        <dbReference type="EMBL" id="QJP90861.1"/>
    </source>
</evidence>
<organism evidence="2">
    <name type="scientific">Bacillus subtilis (strain 168)</name>
    <dbReference type="NCBI Taxonomy" id="224308"/>
    <lineage>
        <taxon>Bacteria</taxon>
        <taxon>Bacillati</taxon>
        <taxon>Bacillota</taxon>
        <taxon>Bacilli</taxon>
        <taxon>Bacillales</taxon>
        <taxon>Bacillaceae</taxon>
        <taxon>Bacillus</taxon>
    </lineage>
</organism>